<reference evidence="8" key="1">
    <citation type="journal article" date="2019" name="Int. J. Syst. Evol. Microbiol.">
        <title>The Global Catalogue of Microorganisms (GCM) 10K type strain sequencing project: providing services to taxonomists for standard genome sequencing and annotation.</title>
        <authorList>
            <consortium name="The Broad Institute Genomics Platform"/>
            <consortium name="The Broad Institute Genome Sequencing Center for Infectious Disease"/>
            <person name="Wu L."/>
            <person name="Ma J."/>
        </authorList>
    </citation>
    <scope>NUCLEOTIDE SEQUENCE [LARGE SCALE GENOMIC DNA]</scope>
    <source>
        <strain evidence="8">JCM 31920</strain>
    </source>
</reference>
<evidence type="ECO:0000313" key="7">
    <source>
        <dbReference type="EMBL" id="GAA4443853.1"/>
    </source>
</evidence>
<name>A0ABP8M3G6_9BACT</name>
<keyword evidence="3 4" id="KW-0408">Iron</keyword>
<protein>
    <recommendedName>
        <fullName evidence="6">Cytochrome c domain-containing protein</fullName>
    </recommendedName>
</protein>
<evidence type="ECO:0000256" key="3">
    <source>
        <dbReference type="ARBA" id="ARBA00023004"/>
    </source>
</evidence>
<dbReference type="PANTHER" id="PTHR35889:SF3">
    <property type="entry name" value="F-BOX DOMAIN-CONTAINING PROTEIN"/>
    <property type="match status" value="1"/>
</dbReference>
<keyword evidence="2 4" id="KW-0479">Metal-binding</keyword>
<dbReference type="InterPro" id="IPR009056">
    <property type="entry name" value="Cyt_c-like_dom"/>
</dbReference>
<dbReference type="InterPro" id="IPR022655">
    <property type="entry name" value="DUF1553"/>
</dbReference>
<dbReference type="InterPro" id="IPR036909">
    <property type="entry name" value="Cyt_c-like_dom_sf"/>
</dbReference>
<dbReference type="RefSeq" id="WP_345031230.1">
    <property type="nucleotide sequence ID" value="NZ_BAABEY010000030.1"/>
</dbReference>
<feature type="transmembrane region" description="Helical" evidence="5">
    <location>
        <begin position="12"/>
        <end position="33"/>
    </location>
</feature>
<dbReference type="PROSITE" id="PS51007">
    <property type="entry name" value="CYTC"/>
    <property type="match status" value="1"/>
</dbReference>
<organism evidence="7 8">
    <name type="scientific">Ravibacter arvi</name>
    <dbReference type="NCBI Taxonomy" id="2051041"/>
    <lineage>
        <taxon>Bacteria</taxon>
        <taxon>Pseudomonadati</taxon>
        <taxon>Bacteroidota</taxon>
        <taxon>Cytophagia</taxon>
        <taxon>Cytophagales</taxon>
        <taxon>Spirosomataceae</taxon>
        <taxon>Ravibacter</taxon>
    </lineage>
</organism>
<keyword evidence="5" id="KW-1133">Transmembrane helix</keyword>
<dbReference type="Pfam" id="PF07587">
    <property type="entry name" value="PSD1"/>
    <property type="match status" value="1"/>
</dbReference>
<evidence type="ECO:0000256" key="2">
    <source>
        <dbReference type="ARBA" id="ARBA00022723"/>
    </source>
</evidence>
<dbReference type="InterPro" id="IPR011444">
    <property type="entry name" value="DUF1549"/>
</dbReference>
<evidence type="ECO:0000256" key="5">
    <source>
        <dbReference type="SAM" id="Phobius"/>
    </source>
</evidence>
<evidence type="ECO:0000256" key="4">
    <source>
        <dbReference type="PROSITE-ProRule" id="PRU00433"/>
    </source>
</evidence>
<dbReference type="EMBL" id="BAABEY010000030">
    <property type="protein sequence ID" value="GAA4443853.1"/>
    <property type="molecule type" value="Genomic_DNA"/>
</dbReference>
<keyword evidence="8" id="KW-1185">Reference proteome</keyword>
<dbReference type="PANTHER" id="PTHR35889">
    <property type="entry name" value="CYCLOINULO-OLIGOSACCHARIDE FRUCTANOTRANSFERASE-RELATED"/>
    <property type="match status" value="1"/>
</dbReference>
<keyword evidence="5" id="KW-0472">Membrane</keyword>
<evidence type="ECO:0000256" key="1">
    <source>
        <dbReference type="ARBA" id="ARBA00022617"/>
    </source>
</evidence>
<dbReference type="InterPro" id="IPR011429">
    <property type="entry name" value="Cyt_c_Planctomycete-type"/>
</dbReference>
<gene>
    <name evidence="7" type="ORF">GCM10023091_33120</name>
</gene>
<evidence type="ECO:0000259" key="6">
    <source>
        <dbReference type="PROSITE" id="PS51007"/>
    </source>
</evidence>
<proteinExistence type="predicted"/>
<comment type="caution">
    <text evidence="7">The sequence shown here is derived from an EMBL/GenBank/DDBJ whole genome shotgun (WGS) entry which is preliminary data.</text>
</comment>
<sequence length="788" mass="89169">MNPHKKRAVFRFGKIALITALTILTAGGFYYYFQGKGATTEIGEQAMPETVSFNFHIKPILSDRCFACHGPDQNHREAGLRLDLAEDAYRVLKDTPGLHGIVPGKPDLSGVYQRIVTDDPDQRMPPVASNLTLTPHEIKLIGKWIKQGAKYEKHWAFIPPRKVTPPPADDAGWATGSIDRFVWAKMQEKGLKPNPEADKATLLRRICTDITGLPPDLKQMEAFLADDSPDAYDKMVDQLLRSPHFGEKMALHWMDIARYADSYGYQDDQLRTQWPWRDWVIHAFNKNLSYDRFLTWQLAGDMLPGASMEQILATGFGRNHKITEEQGVIDEEYRVTYVLDRTNTYAKGILGVTMECAQCHDHKYDPFSQKNYYELFAFFNNTPEKGIEIANSRESKPRKYPFLEISGAEASSLLKFVNMPDTSAVAVSVMEELPEQRKTFVLNRGVYDAPGDEVAPSTPPSILEMNPDKYPRNRLGLAKWTVDSQNPLTSRVLVNQLWEQIFGRGLVSTVGDFGSQGSLPSHPELLDWLSVDFVQHGWNIKRLVKQIVTSATYRQSARQSPAQKERDPDNIYLSRANRIRLPAELIRDHVLASSGLLTDRVGGPSFKPYQPNGIWEVTSSGRGNLKRYVQDHGADLYRRGLYTFIKLTVPPPNMLIFDASNRDQCEVARIRTNTPLQALVMMNDPVVLEASRVLAGQLLANRNQTDTDRITEAFRRILCRPPQEKEKELLLAYLESEAVRYGKNPALAEKFLNAGEYPATPNPDKTRQAALMSVVHSLYNLEETITKN</sequence>
<dbReference type="Pfam" id="PF07583">
    <property type="entry name" value="PSCyt2"/>
    <property type="match status" value="1"/>
</dbReference>
<dbReference type="SUPFAM" id="SSF46626">
    <property type="entry name" value="Cytochrome c"/>
    <property type="match status" value="1"/>
</dbReference>
<keyword evidence="5" id="KW-0812">Transmembrane</keyword>
<dbReference type="Proteomes" id="UP001501508">
    <property type="component" value="Unassembled WGS sequence"/>
</dbReference>
<accession>A0ABP8M3G6</accession>
<evidence type="ECO:0000313" key="8">
    <source>
        <dbReference type="Proteomes" id="UP001501508"/>
    </source>
</evidence>
<feature type="domain" description="Cytochrome c" evidence="6">
    <location>
        <begin position="38"/>
        <end position="243"/>
    </location>
</feature>
<keyword evidence="1 4" id="KW-0349">Heme</keyword>
<dbReference type="Pfam" id="PF07635">
    <property type="entry name" value="PSCyt1"/>
    <property type="match status" value="1"/>
</dbReference>